<evidence type="ECO:0000256" key="6">
    <source>
        <dbReference type="ARBA" id="ARBA00023004"/>
    </source>
</evidence>
<gene>
    <name evidence="16" type="ORF">G7Y85_00765</name>
</gene>
<comment type="caution">
    <text evidence="16">The sequence shown here is derived from an EMBL/GenBank/DDBJ whole genome shotgun (WGS) entry which is preliminary data.</text>
</comment>
<evidence type="ECO:0000313" key="17">
    <source>
        <dbReference type="Proteomes" id="UP000472676"/>
    </source>
</evidence>
<keyword evidence="8 12" id="KW-0798">TonB box</keyword>
<feature type="region of interest" description="Disordered" evidence="13">
    <location>
        <begin position="1"/>
        <end position="50"/>
    </location>
</feature>
<feature type="domain" description="TonB-dependent receptor-like beta-barrel" evidence="14">
    <location>
        <begin position="292"/>
        <end position="723"/>
    </location>
</feature>
<evidence type="ECO:0000256" key="8">
    <source>
        <dbReference type="ARBA" id="ARBA00023077"/>
    </source>
</evidence>
<evidence type="ECO:0000256" key="4">
    <source>
        <dbReference type="ARBA" id="ARBA00022496"/>
    </source>
</evidence>
<keyword evidence="17" id="KW-1185">Reference proteome</keyword>
<evidence type="ECO:0000256" key="1">
    <source>
        <dbReference type="ARBA" id="ARBA00004571"/>
    </source>
</evidence>
<dbReference type="GO" id="GO:0009279">
    <property type="term" value="C:cell outer membrane"/>
    <property type="evidence" value="ECO:0007669"/>
    <property type="project" value="UniProtKB-SubCell"/>
</dbReference>
<keyword evidence="6" id="KW-0408">Iron</keyword>
<dbReference type="InterPro" id="IPR036942">
    <property type="entry name" value="Beta-barrel_TonB_sf"/>
</dbReference>
<dbReference type="InterPro" id="IPR039426">
    <property type="entry name" value="TonB-dep_rcpt-like"/>
</dbReference>
<dbReference type="PANTHER" id="PTHR32552">
    <property type="entry name" value="FERRICHROME IRON RECEPTOR-RELATED"/>
    <property type="match status" value="1"/>
</dbReference>
<keyword evidence="16" id="KW-0675">Receptor</keyword>
<evidence type="ECO:0000313" key="16">
    <source>
        <dbReference type="EMBL" id="NGY03286.1"/>
    </source>
</evidence>
<organism evidence="16 17">
    <name type="scientific">Solimonas terrae</name>
    <dbReference type="NCBI Taxonomy" id="1396819"/>
    <lineage>
        <taxon>Bacteria</taxon>
        <taxon>Pseudomonadati</taxon>
        <taxon>Pseudomonadota</taxon>
        <taxon>Gammaproteobacteria</taxon>
        <taxon>Nevskiales</taxon>
        <taxon>Nevskiaceae</taxon>
        <taxon>Solimonas</taxon>
    </lineage>
</organism>
<evidence type="ECO:0000256" key="2">
    <source>
        <dbReference type="ARBA" id="ARBA00022448"/>
    </source>
</evidence>
<sequence>MAVPASANAAQESQGDTAASPAPLPTIPVPSSAPETPPETADSGDASAGPITEIIVTATKRARSVRDVPVSINAIAGDTLEKTGARDIQDYIATVPGITMQDGSNGDAGGRKITVRGVGPSEVNGVSGNQTVGQFIGDIPMTDPYSNFVTPDLDPFDLQTVEILKGPQGTYFGASALNGAIRYVPNKPQLDQWELHGFSEALSITDGGMNGTYAAAANLPIGDSLAVRATGVLQNTPGYIDNLQRDQKDADSRRKWSGRGALRWQPTDRLDVNLMYLKQHSKKDDVLDVDNSNGELTNNEHPGPSSIETGFDLASIDARYDTGAAGTVVLQSSLQHKDALSDLDSTLFTGSAGLQNLRAYSKTKVKGTTHELRLVSPDDGNWSWIVGAFYQNYHADVSTDAYFLGTALPLPPLPILDQILGPRGLSYGTVQIAPEARETSLYGELTRTLFDDWELTAGARFYKTRISGTAVAGGLVGTIVPDAEIDQHDKGISPKISLSYKPSRSFMVYATLARGFQFGGINTNVSGLPFDNPLTGPPVPPSFKSSSLWNREIGIRTDWLHRSLQADVVFYDLDWNNAQFVEKNDNLVIDTTYVSNVGKVRSRGVESSLIYATPLDGLILNLAAGYSSALTATPYTAEDGSEVPSGTVMPNSPHWQLAGTVSYEHPFGSWLVGGSIADTYTSRAYDTILHDHTIFDYSALNLGLSLARPDLAGSPALSFDVTNVLDRRGVVGRGTFTGVSGLTGGPETPSYIFIRPRTFALRLSFDFQ</sequence>
<evidence type="ECO:0000256" key="13">
    <source>
        <dbReference type="SAM" id="MobiDB-lite"/>
    </source>
</evidence>
<dbReference type="Pfam" id="PF00593">
    <property type="entry name" value="TonB_dep_Rec_b-barrel"/>
    <property type="match status" value="1"/>
</dbReference>
<dbReference type="PANTHER" id="PTHR32552:SF81">
    <property type="entry name" value="TONB-DEPENDENT OUTER MEMBRANE RECEPTOR"/>
    <property type="match status" value="1"/>
</dbReference>
<proteinExistence type="inferred from homology"/>
<evidence type="ECO:0000256" key="9">
    <source>
        <dbReference type="ARBA" id="ARBA00023136"/>
    </source>
</evidence>
<keyword evidence="7" id="KW-0406">Ion transport</keyword>
<dbReference type="EMBL" id="JAAMOW010000001">
    <property type="protein sequence ID" value="NGY03286.1"/>
    <property type="molecule type" value="Genomic_DNA"/>
</dbReference>
<evidence type="ECO:0000256" key="5">
    <source>
        <dbReference type="ARBA" id="ARBA00022692"/>
    </source>
</evidence>
<keyword evidence="2 11" id="KW-0813">Transport</keyword>
<dbReference type="InterPro" id="IPR000531">
    <property type="entry name" value="Beta-barrel_TonB"/>
</dbReference>
<feature type="domain" description="TonB-dependent receptor plug" evidence="15">
    <location>
        <begin position="65"/>
        <end position="180"/>
    </location>
</feature>
<dbReference type="Gene3D" id="2.40.170.20">
    <property type="entry name" value="TonB-dependent receptor, beta-barrel domain"/>
    <property type="match status" value="1"/>
</dbReference>
<dbReference type="RefSeq" id="WP_166250708.1">
    <property type="nucleotide sequence ID" value="NZ_JAAMOW010000001.1"/>
</dbReference>
<dbReference type="Pfam" id="PF07715">
    <property type="entry name" value="Plug"/>
    <property type="match status" value="1"/>
</dbReference>
<keyword evidence="5 11" id="KW-0812">Transmembrane</keyword>
<evidence type="ECO:0000256" key="7">
    <source>
        <dbReference type="ARBA" id="ARBA00023065"/>
    </source>
</evidence>
<keyword evidence="3 11" id="KW-1134">Transmembrane beta strand</keyword>
<name>A0A6M2BKL1_9GAMM</name>
<dbReference type="InterPro" id="IPR012910">
    <property type="entry name" value="Plug_dom"/>
</dbReference>
<dbReference type="Proteomes" id="UP000472676">
    <property type="component" value="Unassembled WGS sequence"/>
</dbReference>
<dbReference type="PROSITE" id="PS52016">
    <property type="entry name" value="TONB_DEPENDENT_REC_3"/>
    <property type="match status" value="1"/>
</dbReference>
<accession>A0A6M2BKL1</accession>
<keyword evidence="10 11" id="KW-0998">Cell outer membrane</keyword>
<dbReference type="GO" id="GO:0006826">
    <property type="term" value="P:iron ion transport"/>
    <property type="evidence" value="ECO:0007669"/>
    <property type="project" value="UniProtKB-KW"/>
</dbReference>
<evidence type="ECO:0000256" key="12">
    <source>
        <dbReference type="RuleBase" id="RU003357"/>
    </source>
</evidence>
<evidence type="ECO:0000259" key="15">
    <source>
        <dbReference type="Pfam" id="PF07715"/>
    </source>
</evidence>
<comment type="similarity">
    <text evidence="11 12">Belongs to the TonB-dependent receptor family.</text>
</comment>
<evidence type="ECO:0000256" key="11">
    <source>
        <dbReference type="PROSITE-ProRule" id="PRU01360"/>
    </source>
</evidence>
<comment type="subcellular location">
    <subcellularLocation>
        <location evidence="1 11">Cell outer membrane</location>
        <topology evidence="1 11">Multi-pass membrane protein</topology>
    </subcellularLocation>
</comment>
<keyword evidence="4" id="KW-0410">Iron transport</keyword>
<feature type="compositionally biased region" description="Polar residues" evidence="13">
    <location>
        <begin position="8"/>
        <end position="17"/>
    </location>
</feature>
<evidence type="ECO:0000259" key="14">
    <source>
        <dbReference type="Pfam" id="PF00593"/>
    </source>
</evidence>
<reference evidence="16 17" key="1">
    <citation type="journal article" date="2014" name="Int. J. Syst. Evol. Microbiol.">
        <title>Solimonas terrae sp. nov., isolated from soil.</title>
        <authorList>
            <person name="Kim S.J."/>
            <person name="Moon J.Y."/>
            <person name="Weon H.Y."/>
            <person name="Ahn J.H."/>
            <person name="Chen W.M."/>
            <person name="Kwon S.W."/>
        </authorList>
    </citation>
    <scope>NUCLEOTIDE SEQUENCE [LARGE SCALE GENOMIC DNA]</scope>
    <source>
        <strain evidence="16 17">KIS83-12</strain>
    </source>
</reference>
<keyword evidence="9 11" id="KW-0472">Membrane</keyword>
<dbReference type="AlphaFoldDB" id="A0A6M2BKL1"/>
<protein>
    <submittedName>
        <fullName evidence="16">TonB-dependent receptor</fullName>
    </submittedName>
</protein>
<dbReference type="SUPFAM" id="SSF56935">
    <property type="entry name" value="Porins"/>
    <property type="match status" value="1"/>
</dbReference>
<evidence type="ECO:0000256" key="10">
    <source>
        <dbReference type="ARBA" id="ARBA00023237"/>
    </source>
</evidence>
<evidence type="ECO:0000256" key="3">
    <source>
        <dbReference type="ARBA" id="ARBA00022452"/>
    </source>
</evidence>